<evidence type="ECO:0000256" key="3">
    <source>
        <dbReference type="ARBA" id="ARBA00022884"/>
    </source>
</evidence>
<dbReference type="GO" id="GO:0000447">
    <property type="term" value="P:endonucleolytic cleavage in ITS1 to separate SSU-rRNA from 5.8S rRNA and LSU-rRNA from tricistronic rRNA transcript (SSU-rRNA, 5.8S rRNA, LSU-rRNA)"/>
    <property type="evidence" value="ECO:0007669"/>
    <property type="project" value="TreeGrafter"/>
</dbReference>
<comment type="caution">
    <text evidence="6">The sequence shown here is derived from an EMBL/GenBank/DDBJ whole genome shotgun (WGS) entry which is preliminary data.</text>
</comment>
<keyword evidence="3" id="KW-0694">RNA-binding</keyword>
<proteinExistence type="predicted"/>
<dbReference type="GO" id="GO:0000472">
    <property type="term" value="P:endonucleolytic cleavage to generate mature 5'-end of SSU-rRNA from (SSU-rRNA, 5.8S rRNA, LSU-rRNA)"/>
    <property type="evidence" value="ECO:0007669"/>
    <property type="project" value="TreeGrafter"/>
</dbReference>
<feature type="compositionally biased region" description="Basic and acidic residues" evidence="5">
    <location>
        <begin position="734"/>
        <end position="743"/>
    </location>
</feature>
<dbReference type="EMBL" id="JBAMMX010000028">
    <property type="protein sequence ID" value="KAK6911792.1"/>
    <property type="molecule type" value="Genomic_DNA"/>
</dbReference>
<dbReference type="AlphaFoldDB" id="A0AAN8YT70"/>
<sequence>MVAIGSKALPLPSRTTANNTTFSLRHTLAEEEYCSYNSSTRMKGMRRKPHRKTTPAHQGSDTRSETTHTHKKPYNPHVRYSIISLSLSHSNELFVDNQQGHAQKTKILSYCRKQMDDETVKYFTEIANLFDSGGLDGEEPSVLCGNALEEARGKEVQLATDHILSHTLQKLLEGCDLDHLCAFLRGCAQDFPWIAIDVYGSYVAETALKALALHLEETGSYSLIHETLTTICQVIAANSVDVMCSRSGSHCLRSLLCLCRGAPLDASGFHSAKSSTILAERLNLRESESDNKNLPPLQHGFPDLLKLLVTGMLHCCREDLTFLKYDQCSSLVLQAALKLLVGHDQELLNSILILLGCDIENITQGYAIEATVVQEIKEYMKETAYSHLMEVILEVAPKSLYEEIFTKIFRNSLFEISSHHCGNFVIQALVCHARSQGQMELIWEELGSKVKHLLELGRSGVVASLIAASRRLKTNEHKWCQVLASAVCSANESPECIVPRILFLESYFNCKDKSNWKWGNGAKIYVMGSLILQSVFGFPSEFIQPFITSITTMDDGHVFEAAKDAGGARAIEAFLTSNASGKSKRRFIVKLKGRFAELSIHPSGSFVVEKCFSSSNVPLREVIASELLTVQNELSKMKQGPHLLRRLDINGFAARPDQWKLRQASKQSTYKEFFATFGSKEQKSSSDNFLSDKSNPSSHAKKLKKMRKEINDSLAPRAPSKFLSHNSSEFKHHFERGQREMASSKRNLKRKQEGGRINNPDIWSEQKGSIVSSDRKIEKEKKRKRKDGLGKSSTKKMKT</sequence>
<dbReference type="InterPro" id="IPR016024">
    <property type="entry name" value="ARM-type_fold"/>
</dbReference>
<dbReference type="SMART" id="SM00025">
    <property type="entry name" value="Pumilio"/>
    <property type="match status" value="3"/>
</dbReference>
<accession>A0AAN8YT70</accession>
<evidence type="ECO:0000313" key="7">
    <source>
        <dbReference type="Proteomes" id="UP001370490"/>
    </source>
</evidence>
<dbReference type="InterPro" id="IPR001313">
    <property type="entry name" value="Pumilio_RNA-bd_rpt"/>
</dbReference>
<feature type="region of interest" description="Disordered" evidence="5">
    <location>
        <begin position="734"/>
        <end position="799"/>
    </location>
</feature>
<dbReference type="PROSITE" id="PS50302">
    <property type="entry name" value="PUM"/>
    <property type="match status" value="1"/>
</dbReference>
<dbReference type="SUPFAM" id="SSF48371">
    <property type="entry name" value="ARM repeat"/>
    <property type="match status" value="1"/>
</dbReference>
<dbReference type="InterPro" id="IPR040000">
    <property type="entry name" value="NOP9"/>
</dbReference>
<evidence type="ECO:0000256" key="5">
    <source>
        <dbReference type="SAM" id="MobiDB-lite"/>
    </source>
</evidence>
<dbReference type="InterPro" id="IPR011989">
    <property type="entry name" value="ARM-like"/>
</dbReference>
<keyword evidence="1" id="KW-0677">Repeat</keyword>
<evidence type="ECO:0000313" key="6">
    <source>
        <dbReference type="EMBL" id="KAK6911792.1"/>
    </source>
</evidence>
<organism evidence="6 7">
    <name type="scientific">Dillenia turbinata</name>
    <dbReference type="NCBI Taxonomy" id="194707"/>
    <lineage>
        <taxon>Eukaryota</taxon>
        <taxon>Viridiplantae</taxon>
        <taxon>Streptophyta</taxon>
        <taxon>Embryophyta</taxon>
        <taxon>Tracheophyta</taxon>
        <taxon>Spermatophyta</taxon>
        <taxon>Magnoliopsida</taxon>
        <taxon>eudicotyledons</taxon>
        <taxon>Gunneridae</taxon>
        <taxon>Pentapetalae</taxon>
        <taxon>Dilleniales</taxon>
        <taxon>Dilleniaceae</taxon>
        <taxon>Dillenia</taxon>
    </lineage>
</organism>
<dbReference type="GO" id="GO:0030688">
    <property type="term" value="C:preribosome, small subunit precursor"/>
    <property type="evidence" value="ECO:0007669"/>
    <property type="project" value="TreeGrafter"/>
</dbReference>
<dbReference type="PANTHER" id="PTHR13102">
    <property type="entry name" value="NUCLEOLAR PROTEIN 9"/>
    <property type="match status" value="1"/>
</dbReference>
<keyword evidence="7" id="KW-1185">Reference proteome</keyword>
<dbReference type="GO" id="GO:0005730">
    <property type="term" value="C:nucleolus"/>
    <property type="evidence" value="ECO:0007669"/>
    <property type="project" value="TreeGrafter"/>
</dbReference>
<dbReference type="GO" id="GO:0006417">
    <property type="term" value="P:regulation of translation"/>
    <property type="evidence" value="ECO:0007669"/>
    <property type="project" value="UniProtKB-KW"/>
</dbReference>
<keyword evidence="2" id="KW-0810">Translation regulation</keyword>
<dbReference type="GO" id="GO:0000056">
    <property type="term" value="P:ribosomal small subunit export from nucleus"/>
    <property type="evidence" value="ECO:0007669"/>
    <property type="project" value="TreeGrafter"/>
</dbReference>
<dbReference type="GO" id="GO:0003723">
    <property type="term" value="F:RNA binding"/>
    <property type="evidence" value="ECO:0007669"/>
    <property type="project" value="UniProtKB-KW"/>
</dbReference>
<evidence type="ECO:0000256" key="4">
    <source>
        <dbReference type="PROSITE-ProRule" id="PRU00317"/>
    </source>
</evidence>
<dbReference type="Pfam" id="PF22493">
    <property type="entry name" value="PUF_NOP9"/>
    <property type="match status" value="1"/>
</dbReference>
<evidence type="ECO:0000256" key="2">
    <source>
        <dbReference type="ARBA" id="ARBA00022845"/>
    </source>
</evidence>
<feature type="compositionally biased region" description="Basic residues" evidence="5">
    <location>
        <begin position="43"/>
        <end position="54"/>
    </location>
</feature>
<feature type="region of interest" description="Disordered" evidence="5">
    <location>
        <begin position="682"/>
        <end position="706"/>
    </location>
</feature>
<dbReference type="Gene3D" id="1.25.10.10">
    <property type="entry name" value="Leucine-rich Repeat Variant"/>
    <property type="match status" value="2"/>
</dbReference>
<dbReference type="GO" id="GO:0030686">
    <property type="term" value="C:90S preribosome"/>
    <property type="evidence" value="ECO:0007669"/>
    <property type="project" value="TreeGrafter"/>
</dbReference>
<dbReference type="PANTHER" id="PTHR13102:SF0">
    <property type="entry name" value="NUCLEOLAR PROTEIN 9"/>
    <property type="match status" value="1"/>
</dbReference>
<reference evidence="6 7" key="1">
    <citation type="submission" date="2023-12" db="EMBL/GenBank/DDBJ databases">
        <title>A high-quality genome assembly for Dillenia turbinata (Dilleniales).</title>
        <authorList>
            <person name="Chanderbali A."/>
        </authorList>
    </citation>
    <scope>NUCLEOTIDE SEQUENCE [LARGE SCALE GENOMIC DNA]</scope>
    <source>
        <strain evidence="6">LSX21</strain>
        <tissue evidence="6">Leaf</tissue>
    </source>
</reference>
<name>A0AAN8YT70_9MAGN</name>
<dbReference type="GO" id="GO:0000480">
    <property type="term" value="P:endonucleolytic cleavage in 5'-ETS of tricistronic rRNA transcript (SSU-rRNA, 5.8S rRNA, LSU-rRNA)"/>
    <property type="evidence" value="ECO:0007669"/>
    <property type="project" value="TreeGrafter"/>
</dbReference>
<evidence type="ECO:0000256" key="1">
    <source>
        <dbReference type="ARBA" id="ARBA00022737"/>
    </source>
</evidence>
<feature type="compositionally biased region" description="Polar residues" evidence="5">
    <location>
        <begin position="685"/>
        <end position="698"/>
    </location>
</feature>
<protein>
    <submittedName>
        <fullName evidence="6">Pumilio RNA-binding repeat</fullName>
    </submittedName>
</protein>
<dbReference type="Proteomes" id="UP001370490">
    <property type="component" value="Unassembled WGS sequence"/>
</dbReference>
<feature type="region of interest" description="Disordered" evidence="5">
    <location>
        <begin position="37"/>
        <end position="74"/>
    </location>
</feature>
<feature type="repeat" description="Pumilio" evidence="4">
    <location>
        <begin position="590"/>
        <end position="625"/>
    </location>
</feature>
<gene>
    <name evidence="6" type="ORF">RJ641_023885</name>
</gene>